<organism evidence="2 3">
    <name type="scientific">Pseudomonas mohnii</name>
    <dbReference type="NCBI Taxonomy" id="395600"/>
    <lineage>
        <taxon>Bacteria</taxon>
        <taxon>Pseudomonadati</taxon>
        <taxon>Pseudomonadota</taxon>
        <taxon>Gammaproteobacteria</taxon>
        <taxon>Pseudomonadales</taxon>
        <taxon>Pseudomonadaceae</taxon>
        <taxon>Pseudomonas</taxon>
    </lineage>
</organism>
<dbReference type="Proteomes" id="UP000199665">
    <property type="component" value="Unassembled WGS sequence"/>
</dbReference>
<reference evidence="2 3" key="1">
    <citation type="submission" date="2016-10" db="EMBL/GenBank/DDBJ databases">
        <authorList>
            <person name="Varghese N."/>
            <person name="Submissions S."/>
        </authorList>
    </citation>
    <scope>NUCLEOTIDE SEQUENCE [LARGE SCALE GENOMIC DNA]</scope>
    <source>
        <strain evidence="2 3">DSM 18327</strain>
    </source>
</reference>
<sequence>MCDNAAKILGSNDLKHIARPLAEPEANEKPVGKLARNQDAPGSTNVD</sequence>
<name>A0ABY0YBI0_9PSED</name>
<feature type="region of interest" description="Disordered" evidence="1">
    <location>
        <begin position="21"/>
        <end position="47"/>
    </location>
</feature>
<protein>
    <submittedName>
        <fullName evidence="2">Uncharacterized protein</fullName>
    </submittedName>
</protein>
<comment type="caution">
    <text evidence="2">The sequence shown here is derived from an EMBL/GenBank/DDBJ whole genome shotgun (WGS) entry which is preliminary data.</text>
</comment>
<gene>
    <name evidence="2" type="ORF">SAMN05216205_4781</name>
</gene>
<evidence type="ECO:0000313" key="3">
    <source>
        <dbReference type="Proteomes" id="UP000199665"/>
    </source>
</evidence>
<dbReference type="EMBL" id="FNRV01000001">
    <property type="protein sequence ID" value="SED28168.1"/>
    <property type="molecule type" value="Genomic_DNA"/>
</dbReference>
<proteinExistence type="predicted"/>
<evidence type="ECO:0000313" key="2">
    <source>
        <dbReference type="EMBL" id="SED28168.1"/>
    </source>
</evidence>
<accession>A0ABY0YBI0</accession>
<keyword evidence="3" id="KW-1185">Reference proteome</keyword>
<evidence type="ECO:0000256" key="1">
    <source>
        <dbReference type="SAM" id="MobiDB-lite"/>
    </source>
</evidence>